<dbReference type="EMBL" id="SMUV01000073">
    <property type="protein sequence ID" value="TDK42300.1"/>
    <property type="molecule type" value="Genomic_DNA"/>
</dbReference>
<proteinExistence type="predicted"/>
<protein>
    <submittedName>
        <fullName evidence="3">Uncharacterized protein</fullName>
    </submittedName>
</protein>
<evidence type="ECO:0000256" key="1">
    <source>
        <dbReference type="SAM" id="MobiDB-lite"/>
    </source>
</evidence>
<keyword evidence="2" id="KW-1133">Transmembrane helix</keyword>
<keyword evidence="4" id="KW-1185">Reference proteome</keyword>
<keyword evidence="2" id="KW-0812">Transmembrane</keyword>
<dbReference type="OrthoDB" id="7877314at2"/>
<gene>
    <name evidence="3" type="ORF">E1832_19370</name>
</gene>
<dbReference type="RefSeq" id="WP_133361428.1">
    <property type="nucleotide sequence ID" value="NZ_SMUV01000073.1"/>
</dbReference>
<dbReference type="AlphaFoldDB" id="A0A4R5UT40"/>
<name>A0A4R5UT40_9RHOB</name>
<organism evidence="3 4">
    <name type="scientific">Antarcticimicrobium luteum</name>
    <dbReference type="NCBI Taxonomy" id="2547397"/>
    <lineage>
        <taxon>Bacteria</taxon>
        <taxon>Pseudomonadati</taxon>
        <taxon>Pseudomonadota</taxon>
        <taxon>Alphaproteobacteria</taxon>
        <taxon>Rhodobacterales</taxon>
        <taxon>Paracoccaceae</taxon>
        <taxon>Antarcticimicrobium</taxon>
    </lineage>
</organism>
<reference evidence="3 4" key="1">
    <citation type="submission" date="2019-03" db="EMBL/GenBank/DDBJ databases">
        <title>Ruegeria lutea sp. nov., a novel strain, isolated from marine sediment, the Masan Bay, South Korea.</title>
        <authorList>
            <person name="Kim J."/>
            <person name="Kim D.-Y."/>
            <person name="Lee S.-S."/>
        </authorList>
    </citation>
    <scope>NUCLEOTIDE SEQUENCE [LARGE SCALE GENOMIC DNA]</scope>
    <source>
        <strain evidence="3 4">318-1</strain>
    </source>
</reference>
<comment type="caution">
    <text evidence="3">The sequence shown here is derived from an EMBL/GenBank/DDBJ whole genome shotgun (WGS) entry which is preliminary data.</text>
</comment>
<feature type="transmembrane region" description="Helical" evidence="2">
    <location>
        <begin position="45"/>
        <end position="62"/>
    </location>
</feature>
<feature type="region of interest" description="Disordered" evidence="1">
    <location>
        <begin position="103"/>
        <end position="123"/>
    </location>
</feature>
<accession>A0A4R5UT40</accession>
<evidence type="ECO:0000313" key="3">
    <source>
        <dbReference type="EMBL" id="TDK42300.1"/>
    </source>
</evidence>
<dbReference type="Proteomes" id="UP000295301">
    <property type="component" value="Unassembled WGS sequence"/>
</dbReference>
<sequence length="123" mass="13409">MSRQQAVWLLFSLWAARYALSVWQFLTLPPTGDSFVRGMNRVLALLGWQAAAAGVALALWLTGRGIQADAATRWLSRVPVLLALALAVGLAMLLLWARLRDPVPEDAPTTARPAPVTHPVTRD</sequence>
<evidence type="ECO:0000313" key="4">
    <source>
        <dbReference type="Proteomes" id="UP000295301"/>
    </source>
</evidence>
<evidence type="ECO:0000256" key="2">
    <source>
        <dbReference type="SAM" id="Phobius"/>
    </source>
</evidence>
<feature type="transmembrane region" description="Helical" evidence="2">
    <location>
        <begin position="74"/>
        <end position="97"/>
    </location>
</feature>
<keyword evidence="2" id="KW-0472">Membrane</keyword>